<dbReference type="Proteomes" id="UP000705867">
    <property type="component" value="Unassembled WGS sequence"/>
</dbReference>
<comment type="caution">
    <text evidence="1">The sequence shown here is derived from an EMBL/GenBank/DDBJ whole genome shotgun (WGS) entry which is preliminary data.</text>
</comment>
<organism evidence="1 2">
    <name type="scientific">Candidatus Nitrobium versatile</name>
    <dbReference type="NCBI Taxonomy" id="2884831"/>
    <lineage>
        <taxon>Bacteria</taxon>
        <taxon>Pseudomonadati</taxon>
        <taxon>Nitrospirota</taxon>
        <taxon>Nitrospiria</taxon>
        <taxon>Nitrospirales</taxon>
        <taxon>Nitrospiraceae</taxon>
        <taxon>Candidatus Nitrobium</taxon>
    </lineage>
</organism>
<dbReference type="PIRSF" id="PIRSF033563">
    <property type="entry name" value="UCP033563"/>
    <property type="match status" value="1"/>
</dbReference>
<evidence type="ECO:0000313" key="2">
    <source>
        <dbReference type="Proteomes" id="UP000705867"/>
    </source>
</evidence>
<dbReference type="InterPro" id="IPR008323">
    <property type="entry name" value="UCP033563"/>
</dbReference>
<dbReference type="PANTHER" id="PTHR36454:SF1">
    <property type="entry name" value="DUF1015 DOMAIN-CONTAINING PROTEIN"/>
    <property type="match status" value="1"/>
</dbReference>
<dbReference type="Pfam" id="PF06245">
    <property type="entry name" value="DUF1015"/>
    <property type="match status" value="1"/>
</dbReference>
<sequence>MTKIIPFKGLLYNPEKVSGDEVIAPPYDVISPEYREALYRKSPHNIVRVDFGKELPGDSGEDNRYTRARESLEQWSREGILIRDTASAFYAYEIEYLLHGKQKVLRGVLALVKIEELGKGVYPHEATHSKPKADRLNLMKSCLANISPIYSLYHSPERITSRILESVSGKPYFSARDLDGAVHNLYKITDAAHCDLIMKELYDKPIFIADGHHRYEVALEFKKEMDALGYPNAFFPENAGGEARPWDYVLMFLANMSDEGISVLPTHRLVKGISRKEDIERKLGADFSIRQASMADDIVKTVTGGGKGTFGLYFDNEDHWYVLHYREKGQLKDIPSPLRTLDVVVLHELILSRDLGITDIAYEMDAGEAAERVRRGDFDGVFFLNPTGVEDVERVALSHLRMPPKSTYFYPKLLTGMVINRLTTNS</sequence>
<dbReference type="AlphaFoldDB" id="A0A953J703"/>
<protein>
    <submittedName>
        <fullName evidence="1">DUF1015 domain-containing protein</fullName>
    </submittedName>
</protein>
<name>A0A953J703_9BACT</name>
<gene>
    <name evidence="1" type="ORF">K8I29_14660</name>
</gene>
<accession>A0A953J703</accession>
<evidence type="ECO:0000313" key="1">
    <source>
        <dbReference type="EMBL" id="MBZ0157436.1"/>
    </source>
</evidence>
<dbReference type="EMBL" id="JAIOIV010000114">
    <property type="protein sequence ID" value="MBZ0157436.1"/>
    <property type="molecule type" value="Genomic_DNA"/>
</dbReference>
<reference evidence="1" key="1">
    <citation type="journal article" date="2021" name="bioRxiv">
        <title>Unraveling nitrogen, sulfur and carbon metabolic pathways and microbial community transcriptional responses to substrate deprivation and toxicity stresses in a bioreactor mimicking anoxic brackish coastal sediment conditions.</title>
        <authorList>
            <person name="Martins P.D."/>
            <person name="Echeveste M.J."/>
            <person name="Arshad A."/>
            <person name="Kurth J."/>
            <person name="Ouboter H."/>
            <person name="Jetten M.S.M."/>
            <person name="Welte C.U."/>
        </authorList>
    </citation>
    <scope>NUCLEOTIDE SEQUENCE</scope>
    <source>
        <strain evidence="1">MAG_39</strain>
    </source>
</reference>
<dbReference type="PANTHER" id="PTHR36454">
    <property type="entry name" value="LMO2823 PROTEIN"/>
    <property type="match status" value="1"/>
</dbReference>
<reference evidence="1" key="2">
    <citation type="submission" date="2021-08" db="EMBL/GenBank/DDBJ databases">
        <authorList>
            <person name="Dalcin Martins P."/>
        </authorList>
    </citation>
    <scope>NUCLEOTIDE SEQUENCE</scope>
    <source>
        <strain evidence="1">MAG_39</strain>
    </source>
</reference>
<proteinExistence type="predicted"/>